<dbReference type="GO" id="GO:0030335">
    <property type="term" value="P:positive regulation of cell migration"/>
    <property type="evidence" value="ECO:0007669"/>
    <property type="project" value="TreeGrafter"/>
</dbReference>
<dbReference type="PROSITE" id="PS51004">
    <property type="entry name" value="SEMA"/>
    <property type="match status" value="1"/>
</dbReference>
<comment type="subcellular location">
    <subcellularLocation>
        <location evidence="1">Membrane</location>
    </subcellularLocation>
</comment>
<dbReference type="InterPro" id="IPR015943">
    <property type="entry name" value="WD40/YVTN_repeat-like_dom_sf"/>
</dbReference>
<dbReference type="SUPFAM" id="SSF48726">
    <property type="entry name" value="Immunoglobulin"/>
    <property type="match status" value="1"/>
</dbReference>
<dbReference type="GO" id="GO:0001755">
    <property type="term" value="P:neural crest cell migration"/>
    <property type="evidence" value="ECO:0007669"/>
    <property type="project" value="TreeGrafter"/>
</dbReference>
<dbReference type="Gene3D" id="2.130.10.10">
    <property type="entry name" value="YVTN repeat-like/Quinoprotein amine dehydrogenase"/>
    <property type="match status" value="1"/>
</dbReference>
<dbReference type="PROSITE" id="PS50835">
    <property type="entry name" value="IG_LIKE"/>
    <property type="match status" value="1"/>
</dbReference>
<dbReference type="Pfam" id="PF01403">
    <property type="entry name" value="Sema"/>
    <property type="match status" value="1"/>
</dbReference>
<evidence type="ECO:0000256" key="7">
    <source>
        <dbReference type="SAM" id="MobiDB-lite"/>
    </source>
</evidence>
<dbReference type="FunFam" id="2.130.10.10:FF:001703">
    <property type="entry name" value="Semaphorin 4e"/>
    <property type="match status" value="1"/>
</dbReference>
<accession>A0A3B3URN4</accession>
<reference evidence="10" key="1">
    <citation type="submission" date="2025-08" db="UniProtKB">
        <authorList>
            <consortium name="Ensembl"/>
        </authorList>
    </citation>
    <scope>IDENTIFICATION</scope>
</reference>
<evidence type="ECO:0000313" key="11">
    <source>
        <dbReference type="Proteomes" id="UP000261500"/>
    </source>
</evidence>
<organism evidence="10 11">
    <name type="scientific">Poecilia latipinna</name>
    <name type="common">sailfin molly</name>
    <dbReference type="NCBI Taxonomy" id="48699"/>
    <lineage>
        <taxon>Eukaryota</taxon>
        <taxon>Metazoa</taxon>
        <taxon>Chordata</taxon>
        <taxon>Craniata</taxon>
        <taxon>Vertebrata</taxon>
        <taxon>Euteleostomi</taxon>
        <taxon>Actinopterygii</taxon>
        <taxon>Neopterygii</taxon>
        <taxon>Teleostei</taxon>
        <taxon>Neoteleostei</taxon>
        <taxon>Acanthomorphata</taxon>
        <taxon>Ovalentaria</taxon>
        <taxon>Atherinomorphae</taxon>
        <taxon>Cyprinodontiformes</taxon>
        <taxon>Poeciliidae</taxon>
        <taxon>Poeciliinae</taxon>
        <taxon>Poecilia</taxon>
    </lineage>
</organism>
<keyword evidence="4" id="KW-1015">Disulfide bond</keyword>
<dbReference type="AlphaFoldDB" id="A0A3B3URN4"/>
<evidence type="ECO:0000256" key="5">
    <source>
        <dbReference type="ARBA" id="ARBA00023180"/>
    </source>
</evidence>
<dbReference type="InterPro" id="IPR027231">
    <property type="entry name" value="Semaphorin"/>
</dbReference>
<reference evidence="10" key="2">
    <citation type="submission" date="2025-09" db="UniProtKB">
        <authorList>
            <consortium name="Ensembl"/>
        </authorList>
    </citation>
    <scope>IDENTIFICATION</scope>
</reference>
<comment type="similarity">
    <text evidence="2">Belongs to the semaphorin family.</text>
</comment>
<dbReference type="GO" id="GO:0045499">
    <property type="term" value="F:chemorepellent activity"/>
    <property type="evidence" value="ECO:0007669"/>
    <property type="project" value="TreeGrafter"/>
</dbReference>
<dbReference type="InterPro" id="IPR013783">
    <property type="entry name" value="Ig-like_fold"/>
</dbReference>
<dbReference type="SMART" id="SM00423">
    <property type="entry name" value="PSI"/>
    <property type="match status" value="1"/>
</dbReference>
<evidence type="ECO:0000259" key="9">
    <source>
        <dbReference type="PROSITE" id="PS51004"/>
    </source>
</evidence>
<dbReference type="GO" id="GO:0005886">
    <property type="term" value="C:plasma membrane"/>
    <property type="evidence" value="ECO:0007669"/>
    <property type="project" value="TreeGrafter"/>
</dbReference>
<evidence type="ECO:0000256" key="3">
    <source>
        <dbReference type="ARBA" id="ARBA00023136"/>
    </source>
</evidence>
<keyword evidence="5" id="KW-0325">Glycoprotein</keyword>
<dbReference type="Ensembl" id="ENSPLAT00000023981.1">
    <property type="protein sequence ID" value="ENSPLAP00000015349.1"/>
    <property type="gene ID" value="ENSPLAG00000019399.1"/>
</dbReference>
<dbReference type="InterPro" id="IPR036179">
    <property type="entry name" value="Ig-like_dom_sf"/>
</dbReference>
<dbReference type="GO" id="GO:0005615">
    <property type="term" value="C:extracellular space"/>
    <property type="evidence" value="ECO:0007669"/>
    <property type="project" value="TreeGrafter"/>
</dbReference>
<dbReference type="GO" id="GO:0043931">
    <property type="term" value="P:ossification involved in bone maturation"/>
    <property type="evidence" value="ECO:0007669"/>
    <property type="project" value="TreeGrafter"/>
</dbReference>
<dbReference type="PANTHER" id="PTHR11036">
    <property type="entry name" value="SEMAPHORIN"/>
    <property type="match status" value="1"/>
</dbReference>
<sequence>PRRKRTEVTCVSWKKTNLNSRLDRLPGLNAELRTLLSPGNNALLFQEEGVFNYSTMLLREDLDLLVVGAREAVFALDLRNISRKITSVEWKVPPQQVEACGSKGKDAKTECKNYIRVIHEMTDGKMYVCGTNAFDPACKNMSYVDGNLTFTEPAEDGKGKCPFDPSQRHASIMIKNDLYSATSVNFLGSESVLMLSPSVNPQSGPIRTEIKTSWLYDPTFVSMASMPDSEKDGDDDKVYIFFSETAVEFDCYSKLGVSRVASVCKGDQGGLRTLQKRWTSFLKARLECPVPGSKLPYIIQDSYRWCDPSLHWKECIFYATFTPQSLTSEISAVCAYRMSDISKQFSEGKYKTQASVEGLYVKWVTFSGEVPKPRPGTCINKEATNSEIKTTLDLPDKTLQFIRDKPLMDQAIEPMEGKPLLMHKGAAFTQIIVKQVQALDGEKYNVMFIGTDQGKLLKALHNKDMFIIEEVQLFTPPQKIKILKFSNNTGQIYVGSDVGVAQISPANCERSSTCFDCVLSRDPYCGWDKDEGKCVSVSSSQSVLIQDMKGNARLCPDAAPVVEPRKIRPGGTLKLMCPSTSNLAKLIWMRNGTPLPHSPEDGLLVLNDLDNNNNTAGKYSCLSVEKSKAGEYKTVVVNYEVSRSLENTRRDITQAQSGGQSRSGLIVAVVLLVVSLVLLLTWKVVKRHINLPCDRTKTKEEPQQTRDLEARDARVPLAAETPNNHTNAPCQSDGTNPPGVNFSSMHLPVDESTI</sequence>
<dbReference type="PANTHER" id="PTHR11036:SF135">
    <property type="entry name" value="SEMAPHORIN 4D ISOFORM X1-RELATED"/>
    <property type="match status" value="1"/>
</dbReference>
<dbReference type="InterPro" id="IPR007110">
    <property type="entry name" value="Ig-like_dom"/>
</dbReference>
<evidence type="ECO:0000256" key="4">
    <source>
        <dbReference type="ARBA" id="ARBA00023157"/>
    </source>
</evidence>
<comment type="caution">
    <text evidence="6">Lacks conserved residue(s) required for the propagation of feature annotation.</text>
</comment>
<dbReference type="SMART" id="SM00630">
    <property type="entry name" value="Sema"/>
    <property type="match status" value="1"/>
</dbReference>
<evidence type="ECO:0000313" key="10">
    <source>
        <dbReference type="Ensembl" id="ENSPLAP00000015349.1"/>
    </source>
</evidence>
<dbReference type="Gene3D" id="2.60.40.10">
    <property type="entry name" value="Immunoglobulins"/>
    <property type="match status" value="1"/>
</dbReference>
<feature type="domain" description="Ig-like" evidence="8">
    <location>
        <begin position="556"/>
        <end position="638"/>
    </location>
</feature>
<dbReference type="GO" id="GO:0007411">
    <property type="term" value="P:axon guidance"/>
    <property type="evidence" value="ECO:0007669"/>
    <property type="project" value="TreeGrafter"/>
</dbReference>
<name>A0A3B3URN4_9TELE</name>
<dbReference type="InterPro" id="IPR001627">
    <property type="entry name" value="Semap_dom"/>
</dbReference>
<proteinExistence type="inferred from homology"/>
<feature type="region of interest" description="Disordered" evidence="7">
    <location>
        <begin position="719"/>
        <end position="754"/>
    </location>
</feature>
<evidence type="ECO:0000259" key="8">
    <source>
        <dbReference type="PROSITE" id="PS50835"/>
    </source>
</evidence>
<dbReference type="SUPFAM" id="SSF101912">
    <property type="entry name" value="Sema domain"/>
    <property type="match status" value="1"/>
</dbReference>
<protein>
    <submittedName>
        <fullName evidence="10">Semaphorin 4e</fullName>
    </submittedName>
</protein>
<dbReference type="InterPro" id="IPR036352">
    <property type="entry name" value="Semap_dom_sf"/>
</dbReference>
<dbReference type="STRING" id="48699.ENSPLAP00000015349"/>
<feature type="domain" description="Sema" evidence="9">
    <location>
        <begin position="24"/>
        <end position="505"/>
    </location>
</feature>
<evidence type="ECO:0000256" key="6">
    <source>
        <dbReference type="PROSITE-ProRule" id="PRU00352"/>
    </source>
</evidence>
<dbReference type="Pfam" id="PF01437">
    <property type="entry name" value="PSI"/>
    <property type="match status" value="1"/>
</dbReference>
<evidence type="ECO:0000256" key="1">
    <source>
        <dbReference type="ARBA" id="ARBA00004370"/>
    </source>
</evidence>
<keyword evidence="11" id="KW-1185">Reference proteome</keyword>
<dbReference type="GeneTree" id="ENSGT00940000165656"/>
<dbReference type="SUPFAM" id="SSF103575">
    <property type="entry name" value="Plexin repeat"/>
    <property type="match status" value="1"/>
</dbReference>
<dbReference type="Gene3D" id="3.30.1680.10">
    <property type="entry name" value="ligand-binding face of the semaphorins, domain 2"/>
    <property type="match status" value="1"/>
</dbReference>
<keyword evidence="3" id="KW-0472">Membrane</keyword>
<evidence type="ECO:0000256" key="2">
    <source>
        <dbReference type="ARBA" id="ARBA00009492"/>
    </source>
</evidence>
<dbReference type="InterPro" id="IPR016201">
    <property type="entry name" value="PSI"/>
</dbReference>
<dbReference type="Proteomes" id="UP000261500">
    <property type="component" value="Unplaced"/>
</dbReference>
<dbReference type="GO" id="GO:0071526">
    <property type="term" value="P:semaphorin-plexin signaling pathway"/>
    <property type="evidence" value="ECO:0007669"/>
    <property type="project" value="TreeGrafter"/>
</dbReference>
<dbReference type="GO" id="GO:0000122">
    <property type="term" value="P:negative regulation of transcription by RNA polymerase II"/>
    <property type="evidence" value="ECO:0007669"/>
    <property type="project" value="TreeGrafter"/>
</dbReference>
<dbReference type="InterPro" id="IPR002165">
    <property type="entry name" value="Plexin_repeat"/>
</dbReference>
<feature type="compositionally biased region" description="Polar residues" evidence="7">
    <location>
        <begin position="721"/>
        <end position="735"/>
    </location>
</feature>
<dbReference type="GO" id="GO:0030215">
    <property type="term" value="F:semaphorin receptor binding"/>
    <property type="evidence" value="ECO:0007669"/>
    <property type="project" value="InterPro"/>
</dbReference>